<feature type="binding site" evidence="9 10">
    <location>
        <begin position="192"/>
        <end position="194"/>
    </location>
    <ligand>
        <name>substrate</name>
    </ligand>
</feature>
<dbReference type="GO" id="GO:0004733">
    <property type="term" value="F:pyridoxamine phosphate oxidase activity"/>
    <property type="evidence" value="ECO:0007669"/>
    <property type="project" value="UniProtKB-UniRule"/>
</dbReference>
<reference evidence="14 15" key="1">
    <citation type="submission" date="2019-09" db="EMBL/GenBank/DDBJ databases">
        <title>Draft genome sequence of Ginsengibacter sp. BR5-29.</title>
        <authorList>
            <person name="Im W.-T."/>
        </authorList>
    </citation>
    <scope>NUCLEOTIDE SEQUENCE [LARGE SCALE GENOMIC DNA]</scope>
    <source>
        <strain evidence="14 15">BR5-29</strain>
    </source>
</reference>
<dbReference type="InterPro" id="IPR019576">
    <property type="entry name" value="Pyridoxamine_oxidase_dimer_C"/>
</dbReference>
<feature type="binding site" evidence="9 11">
    <location>
        <begin position="62"/>
        <end position="67"/>
    </location>
    <ligand>
        <name>FMN</name>
        <dbReference type="ChEBI" id="CHEBI:58210"/>
    </ligand>
</feature>
<comment type="pathway">
    <text evidence="1 9">Cofactor metabolism; pyridoxal 5'-phosphate salvage; pyridoxal 5'-phosphate from pyridoxamine 5'-phosphate: step 1/1.</text>
</comment>
<dbReference type="GO" id="GO:0010181">
    <property type="term" value="F:FMN binding"/>
    <property type="evidence" value="ECO:0007669"/>
    <property type="project" value="UniProtKB-UniRule"/>
</dbReference>
<evidence type="ECO:0000256" key="8">
    <source>
        <dbReference type="ARBA" id="ARBA00023096"/>
    </source>
</evidence>
<comment type="pathway">
    <text evidence="2 9">Cofactor metabolism; pyridoxal 5'-phosphate salvage; pyridoxal 5'-phosphate from pyridoxine 5'-phosphate: step 1/1.</text>
</comment>
<comment type="similarity">
    <text evidence="3 9">Belongs to the pyridoxamine 5'-phosphate oxidase family.</text>
</comment>
<proteinExistence type="inferred from homology"/>
<dbReference type="InterPro" id="IPR011576">
    <property type="entry name" value="Pyridox_Oxase_N"/>
</dbReference>
<evidence type="ECO:0000313" key="14">
    <source>
        <dbReference type="EMBL" id="KAA9042277.1"/>
    </source>
</evidence>
<evidence type="ECO:0000313" key="15">
    <source>
        <dbReference type="Proteomes" id="UP000326903"/>
    </source>
</evidence>
<dbReference type="GO" id="GO:0008615">
    <property type="term" value="P:pyridoxine biosynthetic process"/>
    <property type="evidence" value="ECO:0007669"/>
    <property type="project" value="UniProtKB-UniRule"/>
</dbReference>
<dbReference type="Pfam" id="PF01243">
    <property type="entry name" value="PNPOx_N"/>
    <property type="match status" value="1"/>
</dbReference>
<dbReference type="SUPFAM" id="SSF50475">
    <property type="entry name" value="FMN-binding split barrel"/>
    <property type="match status" value="1"/>
</dbReference>
<keyword evidence="15" id="KW-1185">Reference proteome</keyword>
<keyword evidence="7 9" id="KW-0560">Oxidoreductase</keyword>
<feature type="binding site" evidence="9 11">
    <location>
        <position position="84"/>
    </location>
    <ligand>
        <name>FMN</name>
        <dbReference type="ChEBI" id="CHEBI:58210"/>
    </ligand>
</feature>
<dbReference type="FunFam" id="2.30.110.10:FF:000005">
    <property type="entry name" value="NAD(P)H-hydrate epimerase"/>
    <property type="match status" value="1"/>
</dbReference>
<name>A0A5J5IQQ5_9BACT</name>
<dbReference type="Pfam" id="PF10590">
    <property type="entry name" value="PNP_phzG_C"/>
    <property type="match status" value="1"/>
</dbReference>
<evidence type="ECO:0000256" key="2">
    <source>
        <dbReference type="ARBA" id="ARBA00005037"/>
    </source>
</evidence>
<dbReference type="PANTHER" id="PTHR10851:SF0">
    <property type="entry name" value="PYRIDOXINE-5'-PHOSPHATE OXIDASE"/>
    <property type="match status" value="1"/>
</dbReference>
<comment type="cofactor">
    <cofactor evidence="9 11">
        <name>FMN</name>
        <dbReference type="ChEBI" id="CHEBI:58210"/>
    </cofactor>
    <text evidence="9 11">Binds 1 FMN per subunit.</text>
</comment>
<keyword evidence="6 9" id="KW-0288">FMN</keyword>
<keyword evidence="5 9" id="KW-0285">Flavoprotein</keyword>
<feature type="binding site" evidence="10">
    <location>
        <begin position="9"/>
        <end position="12"/>
    </location>
    <ligand>
        <name>substrate</name>
    </ligand>
</feature>
<dbReference type="PIRSF" id="PIRSF000190">
    <property type="entry name" value="Pyd_amn-ph_oxd"/>
    <property type="match status" value="1"/>
</dbReference>
<evidence type="ECO:0000256" key="6">
    <source>
        <dbReference type="ARBA" id="ARBA00022643"/>
    </source>
</evidence>
<evidence type="ECO:0000259" key="13">
    <source>
        <dbReference type="Pfam" id="PF10590"/>
    </source>
</evidence>
<feature type="binding site" evidence="9 11">
    <location>
        <position position="186"/>
    </location>
    <ligand>
        <name>FMN</name>
        <dbReference type="ChEBI" id="CHEBI:58210"/>
    </ligand>
</feature>
<feature type="binding site" evidence="9 11">
    <location>
        <position position="196"/>
    </location>
    <ligand>
        <name>FMN</name>
        <dbReference type="ChEBI" id="CHEBI:58210"/>
    </ligand>
</feature>
<feature type="domain" description="Pyridoxine 5'-phosphate oxidase dimerisation C-terminal" evidence="13">
    <location>
        <begin position="173"/>
        <end position="214"/>
    </location>
</feature>
<dbReference type="InterPro" id="IPR019740">
    <property type="entry name" value="Pyridox_Oxase_CS"/>
</dbReference>
<comment type="catalytic activity">
    <reaction evidence="9">
        <text>pyridoxine 5'-phosphate + O2 = pyridoxal 5'-phosphate + H2O2</text>
        <dbReference type="Rhea" id="RHEA:15149"/>
        <dbReference type="ChEBI" id="CHEBI:15379"/>
        <dbReference type="ChEBI" id="CHEBI:16240"/>
        <dbReference type="ChEBI" id="CHEBI:58589"/>
        <dbReference type="ChEBI" id="CHEBI:597326"/>
        <dbReference type="EC" id="1.4.3.5"/>
    </reaction>
</comment>
<feature type="binding site" evidence="9 11">
    <location>
        <position position="106"/>
    </location>
    <ligand>
        <name>FMN</name>
        <dbReference type="ChEBI" id="CHEBI:58210"/>
    </ligand>
</feature>
<organism evidence="14 15">
    <name type="scientific">Ginsengibacter hankyongi</name>
    <dbReference type="NCBI Taxonomy" id="2607284"/>
    <lineage>
        <taxon>Bacteria</taxon>
        <taxon>Pseudomonadati</taxon>
        <taxon>Bacteroidota</taxon>
        <taxon>Chitinophagia</taxon>
        <taxon>Chitinophagales</taxon>
        <taxon>Chitinophagaceae</taxon>
        <taxon>Ginsengibacter</taxon>
    </lineage>
</organism>
<feature type="binding site" evidence="9 10">
    <location>
        <position position="124"/>
    </location>
    <ligand>
        <name>substrate</name>
    </ligand>
</feature>
<feature type="binding site" evidence="9 10">
    <location>
        <position position="67"/>
    </location>
    <ligand>
        <name>substrate</name>
    </ligand>
</feature>
<evidence type="ECO:0000259" key="12">
    <source>
        <dbReference type="Pfam" id="PF01243"/>
    </source>
</evidence>
<dbReference type="AlphaFoldDB" id="A0A5J5IQQ5"/>
<dbReference type="NCBIfam" id="TIGR00558">
    <property type="entry name" value="pdxH"/>
    <property type="match status" value="1"/>
</dbReference>
<feature type="binding site" evidence="9 10">
    <location>
        <position position="128"/>
    </location>
    <ligand>
        <name>substrate</name>
    </ligand>
</feature>
<dbReference type="Gene3D" id="2.30.110.10">
    <property type="entry name" value="Electron Transport, Fmn-binding Protein, Chain A"/>
    <property type="match status" value="1"/>
</dbReference>
<evidence type="ECO:0000256" key="3">
    <source>
        <dbReference type="ARBA" id="ARBA00007301"/>
    </source>
</evidence>
<dbReference type="NCBIfam" id="NF004231">
    <property type="entry name" value="PRK05679.1"/>
    <property type="match status" value="1"/>
</dbReference>
<dbReference type="InterPro" id="IPR000659">
    <property type="entry name" value="Pyridox_Oxase"/>
</dbReference>
<sequence>MTTDLAGLRKEYRLQSLLEKDVDGNPMKQFEKWWHEINESAIDEANAMTLATCTRDSKPTARIVLLKEFNKDGFVFFSNYESNKGRQLNANPFASLVFFWKELERQVRIEGTVEKISEKESDEYFSKRPLESRIGAWSSPQSQVIKNREVLENNFTRYSEKFSDKEINRPPHWGGYILKPNLIEFWQGGPGRLHDRLRYIINEKDSWIIERLAP</sequence>
<dbReference type="EC" id="1.4.3.5" evidence="9"/>
<feature type="binding site" evidence="9 11">
    <location>
        <begin position="141"/>
        <end position="142"/>
    </location>
    <ligand>
        <name>FMN</name>
        <dbReference type="ChEBI" id="CHEBI:58210"/>
    </ligand>
</feature>
<evidence type="ECO:0000256" key="1">
    <source>
        <dbReference type="ARBA" id="ARBA00004738"/>
    </source>
</evidence>
<accession>A0A5J5IQQ5</accession>
<evidence type="ECO:0000256" key="10">
    <source>
        <dbReference type="PIRSR" id="PIRSR000190-1"/>
    </source>
</evidence>
<feature type="binding site" evidence="9 10">
    <location>
        <position position="132"/>
    </location>
    <ligand>
        <name>substrate</name>
    </ligand>
</feature>
<dbReference type="PANTHER" id="PTHR10851">
    <property type="entry name" value="PYRIDOXINE-5-PHOSPHATE OXIDASE"/>
    <property type="match status" value="1"/>
</dbReference>
<evidence type="ECO:0000256" key="11">
    <source>
        <dbReference type="PIRSR" id="PIRSR000190-2"/>
    </source>
</evidence>
<evidence type="ECO:0000256" key="9">
    <source>
        <dbReference type="HAMAP-Rule" id="MF_01629"/>
    </source>
</evidence>
<dbReference type="InterPro" id="IPR012349">
    <property type="entry name" value="Split_barrel_FMN-bd"/>
</dbReference>
<protein>
    <recommendedName>
        <fullName evidence="9">Pyridoxine/pyridoxamine 5'-phosphate oxidase</fullName>
        <ecNumber evidence="9">1.4.3.5</ecNumber>
    </recommendedName>
    <alternativeName>
        <fullName evidence="9">PNP/PMP oxidase</fullName>
        <shortName evidence="9">PNPOx</shortName>
    </alternativeName>
    <alternativeName>
        <fullName evidence="9">Pyridoxal 5'-phosphate synthase</fullName>
    </alternativeName>
</protein>
<evidence type="ECO:0000256" key="4">
    <source>
        <dbReference type="ARBA" id="ARBA00011738"/>
    </source>
</evidence>
<comment type="function">
    <text evidence="9">Catalyzes the oxidation of either pyridoxine 5'-phosphate (PNP) or pyridoxamine 5'-phosphate (PMP) into pyridoxal 5'-phosphate (PLP).</text>
</comment>
<comment type="caution">
    <text evidence="9">Lacks conserved residue(s) required for the propagation of feature annotation.</text>
</comment>
<comment type="catalytic activity">
    <reaction evidence="9">
        <text>pyridoxamine 5'-phosphate + O2 + H2O = pyridoxal 5'-phosphate + H2O2 + NH4(+)</text>
        <dbReference type="Rhea" id="RHEA:15817"/>
        <dbReference type="ChEBI" id="CHEBI:15377"/>
        <dbReference type="ChEBI" id="CHEBI:15379"/>
        <dbReference type="ChEBI" id="CHEBI:16240"/>
        <dbReference type="ChEBI" id="CHEBI:28938"/>
        <dbReference type="ChEBI" id="CHEBI:58451"/>
        <dbReference type="ChEBI" id="CHEBI:597326"/>
        <dbReference type="EC" id="1.4.3.5"/>
    </reaction>
</comment>
<gene>
    <name evidence="9 14" type="primary">pdxH</name>
    <name evidence="14" type="ORF">FW778_06600</name>
</gene>
<comment type="caution">
    <text evidence="14">The sequence shown here is derived from an EMBL/GenBank/DDBJ whole genome shotgun (WGS) entry which is preliminary data.</text>
</comment>
<dbReference type="PROSITE" id="PS01064">
    <property type="entry name" value="PYRIDOX_OXIDASE"/>
    <property type="match status" value="1"/>
</dbReference>
<comment type="subunit">
    <text evidence="4 9">Homodimer.</text>
</comment>
<dbReference type="UniPathway" id="UPA01068">
    <property type="reaction ID" value="UER00304"/>
</dbReference>
<evidence type="ECO:0000256" key="5">
    <source>
        <dbReference type="ARBA" id="ARBA00022630"/>
    </source>
</evidence>
<dbReference type="Proteomes" id="UP000326903">
    <property type="component" value="Unassembled WGS sequence"/>
</dbReference>
<dbReference type="EMBL" id="VYQF01000001">
    <property type="protein sequence ID" value="KAA9042277.1"/>
    <property type="molecule type" value="Genomic_DNA"/>
</dbReference>
<feature type="domain" description="Pyridoxamine 5'-phosphate oxidase N-terminal" evidence="12">
    <location>
        <begin position="40"/>
        <end position="159"/>
    </location>
</feature>
<keyword evidence="8 9" id="KW-0664">Pyridoxine biosynthesis</keyword>
<dbReference type="HAMAP" id="MF_01629">
    <property type="entry name" value="PdxH"/>
    <property type="match status" value="1"/>
</dbReference>
<feature type="binding site" evidence="9">
    <location>
        <begin position="77"/>
        <end position="78"/>
    </location>
    <ligand>
        <name>FMN</name>
        <dbReference type="ChEBI" id="CHEBI:58210"/>
    </ligand>
</feature>
<evidence type="ECO:0000256" key="7">
    <source>
        <dbReference type="ARBA" id="ARBA00023002"/>
    </source>
</evidence>